<dbReference type="EMBL" id="VSWD01000005">
    <property type="protein sequence ID" value="KAK3103580.1"/>
    <property type="molecule type" value="Genomic_DNA"/>
</dbReference>
<feature type="domain" description="Caspase family p10" evidence="4">
    <location>
        <begin position="439"/>
        <end position="536"/>
    </location>
</feature>
<protein>
    <submittedName>
        <fullName evidence="6">Uncharacterized protein</fullName>
    </submittedName>
</protein>
<dbReference type="GO" id="GO:0097169">
    <property type="term" value="C:AIM2 inflammasome complex"/>
    <property type="evidence" value="ECO:0007669"/>
    <property type="project" value="TreeGrafter"/>
</dbReference>
<dbReference type="Gene3D" id="3.30.70.1470">
    <property type="entry name" value="Caspase-like"/>
    <property type="match status" value="1"/>
</dbReference>
<evidence type="ECO:0000259" key="4">
    <source>
        <dbReference type="PROSITE" id="PS50207"/>
    </source>
</evidence>
<dbReference type="Gene3D" id="3.40.50.1460">
    <property type="match status" value="1"/>
</dbReference>
<evidence type="ECO:0000313" key="6">
    <source>
        <dbReference type="EMBL" id="KAK3103580.1"/>
    </source>
</evidence>
<proteinExistence type="inferred from homology"/>
<dbReference type="PROSITE" id="PS50208">
    <property type="entry name" value="CASPASE_P20"/>
    <property type="match status" value="1"/>
</dbReference>
<evidence type="ECO:0000256" key="2">
    <source>
        <dbReference type="RuleBase" id="RU003971"/>
    </source>
</evidence>
<feature type="region of interest" description="Disordered" evidence="3">
    <location>
        <begin position="60"/>
        <end position="81"/>
    </location>
</feature>
<organism evidence="6 7">
    <name type="scientific">Pinctada imbricata</name>
    <name type="common">Atlantic pearl-oyster</name>
    <name type="synonym">Pinctada martensii</name>
    <dbReference type="NCBI Taxonomy" id="66713"/>
    <lineage>
        <taxon>Eukaryota</taxon>
        <taxon>Metazoa</taxon>
        <taxon>Spiralia</taxon>
        <taxon>Lophotrochozoa</taxon>
        <taxon>Mollusca</taxon>
        <taxon>Bivalvia</taxon>
        <taxon>Autobranchia</taxon>
        <taxon>Pteriomorphia</taxon>
        <taxon>Pterioida</taxon>
        <taxon>Pterioidea</taxon>
        <taxon>Pteriidae</taxon>
        <taxon>Pinctada</taxon>
    </lineage>
</organism>
<dbReference type="InterPro" id="IPR029030">
    <property type="entry name" value="Caspase-like_dom_sf"/>
</dbReference>
<dbReference type="GO" id="GO:0072557">
    <property type="term" value="C:IPAF inflammasome complex"/>
    <property type="evidence" value="ECO:0007669"/>
    <property type="project" value="TreeGrafter"/>
</dbReference>
<feature type="compositionally biased region" description="Polar residues" evidence="3">
    <location>
        <begin position="364"/>
        <end position="381"/>
    </location>
</feature>
<comment type="similarity">
    <text evidence="1 2">Belongs to the peptidase C14A family.</text>
</comment>
<gene>
    <name evidence="6" type="ORF">FSP39_020329</name>
</gene>
<feature type="region of interest" description="Disordered" evidence="3">
    <location>
        <begin position="94"/>
        <end position="117"/>
    </location>
</feature>
<dbReference type="GO" id="GO:0006508">
    <property type="term" value="P:proteolysis"/>
    <property type="evidence" value="ECO:0007669"/>
    <property type="project" value="InterPro"/>
</dbReference>
<feature type="region of interest" description="Disordered" evidence="3">
    <location>
        <begin position="282"/>
        <end position="326"/>
    </location>
</feature>
<dbReference type="InterPro" id="IPR002398">
    <property type="entry name" value="Pept_C14"/>
</dbReference>
<evidence type="ECO:0000259" key="5">
    <source>
        <dbReference type="PROSITE" id="PS50208"/>
    </source>
</evidence>
<feature type="region of interest" description="Disordered" evidence="3">
    <location>
        <begin position="364"/>
        <end position="416"/>
    </location>
</feature>
<keyword evidence="7" id="KW-1185">Reference proteome</keyword>
<dbReference type="InterPro" id="IPR011600">
    <property type="entry name" value="Pept_C14_caspase"/>
</dbReference>
<dbReference type="SUPFAM" id="SSF52129">
    <property type="entry name" value="Caspase-like"/>
    <property type="match status" value="2"/>
</dbReference>
<reference evidence="6" key="1">
    <citation type="submission" date="2019-08" db="EMBL/GenBank/DDBJ databases">
        <title>The improved chromosome-level genome for the pearl oyster Pinctada fucata martensii using PacBio sequencing and Hi-C.</title>
        <authorList>
            <person name="Zheng Z."/>
        </authorList>
    </citation>
    <scope>NUCLEOTIDE SEQUENCE</scope>
    <source>
        <strain evidence="6">ZZ-2019</strain>
        <tissue evidence="6">Adductor muscle</tissue>
    </source>
</reference>
<dbReference type="InterPro" id="IPR002138">
    <property type="entry name" value="Pept_C14_p10"/>
</dbReference>
<evidence type="ECO:0000313" key="7">
    <source>
        <dbReference type="Proteomes" id="UP001186944"/>
    </source>
</evidence>
<accession>A0AA88YP45</accession>
<name>A0AA88YP45_PINIB</name>
<dbReference type="PANTHER" id="PTHR47901:SF3">
    <property type="entry name" value="CASPASE-1"/>
    <property type="match status" value="1"/>
</dbReference>
<sequence>MESKSGKEDDLVAEYRYTECHPDGVMKKVQKQLQKLKLKWMPSKKYQNLSKENFEGENMETSLSVSVDKDTGEDKLSKTDTTHTAVREIDENVKENIESSSPPNVTGSTISKPHHQQRRMYDFTHRKRGFAVLVIYNEFQHQPKRDSAILDIDSMTAVFQTLGFDVLCLQNQTTEQLIKNMKVIGEHIKEDHDCFACVVSTHGAETKKKGSQLRQQLLYTYDGTVSCEELFEIFKDRKCKALRGKPRIFFVQACRGVMPERKNHSDIDRGTDVNITSPYVKGSSAANFNNRSTPSGKDNPVPLEQTQSNRDEIESTADTRHGYEDYNYANRRSEDCQGQGNMYAKFDDAMGQIDDITRRIQQRTMSPGGSQGVHQHTGVRNESSRNYERNGYMQNNVMEDKRNEQSRLIPKGSNVNSQNIPFADDMTEFYVPKPLKPLDFCTIPVYNDYVAMFSAASGTIAWSDGDKGGWLLFCLYNVVKALRKSDFEIDLLQILTDTAGKMAIEMRSYNSNPKYDGAKAAAVVYHRLRKEIYLTPKSHDLETYNV</sequence>
<dbReference type="PANTHER" id="PTHR47901">
    <property type="entry name" value="CASPASE RECRUITMENT DOMAIN-CONTAINING PROTEIN 18"/>
    <property type="match status" value="1"/>
</dbReference>
<dbReference type="PRINTS" id="PR00376">
    <property type="entry name" value="IL1BCENZYME"/>
</dbReference>
<feature type="compositionally biased region" description="Polar residues" evidence="3">
    <location>
        <begin position="98"/>
        <end position="111"/>
    </location>
</feature>
<feature type="compositionally biased region" description="Polar residues" evidence="3">
    <location>
        <begin position="284"/>
        <end position="296"/>
    </location>
</feature>
<dbReference type="InterPro" id="IPR001309">
    <property type="entry name" value="Pept_C14_p20"/>
</dbReference>
<dbReference type="SMART" id="SM00115">
    <property type="entry name" value="CASc"/>
    <property type="match status" value="1"/>
</dbReference>
<feature type="domain" description="Caspase family p20" evidence="5">
    <location>
        <begin position="127"/>
        <end position="258"/>
    </location>
</feature>
<dbReference type="PROSITE" id="PS50207">
    <property type="entry name" value="CASPASE_P10"/>
    <property type="match status" value="1"/>
</dbReference>
<dbReference type="GO" id="GO:0072559">
    <property type="term" value="C:NLRP3 inflammasome complex"/>
    <property type="evidence" value="ECO:0007669"/>
    <property type="project" value="TreeGrafter"/>
</dbReference>
<feature type="compositionally biased region" description="Basic and acidic residues" evidence="3">
    <location>
        <begin position="67"/>
        <end position="81"/>
    </location>
</feature>
<evidence type="ECO:0000256" key="3">
    <source>
        <dbReference type="SAM" id="MobiDB-lite"/>
    </source>
</evidence>
<feature type="compositionally biased region" description="Basic and acidic residues" evidence="3">
    <location>
        <begin position="309"/>
        <end position="324"/>
    </location>
</feature>
<evidence type="ECO:0000256" key="1">
    <source>
        <dbReference type="ARBA" id="ARBA00010134"/>
    </source>
</evidence>
<comment type="caution">
    <text evidence="6">The sequence shown here is derived from an EMBL/GenBank/DDBJ whole genome shotgun (WGS) entry which is preliminary data.</text>
</comment>
<dbReference type="InterPro" id="IPR015917">
    <property type="entry name" value="Pept_C14A"/>
</dbReference>
<dbReference type="Pfam" id="PF00656">
    <property type="entry name" value="Peptidase_C14"/>
    <property type="match status" value="1"/>
</dbReference>
<dbReference type="GO" id="GO:0004197">
    <property type="term" value="F:cysteine-type endopeptidase activity"/>
    <property type="evidence" value="ECO:0007669"/>
    <property type="project" value="InterPro"/>
</dbReference>
<dbReference type="AlphaFoldDB" id="A0AA88YP45"/>
<dbReference type="Proteomes" id="UP001186944">
    <property type="component" value="Unassembled WGS sequence"/>
</dbReference>